<reference evidence="1" key="1">
    <citation type="submission" date="2023-08" db="EMBL/GenBank/DDBJ databases">
        <authorList>
            <person name="Audoor S."/>
            <person name="Bilcke G."/>
        </authorList>
    </citation>
    <scope>NUCLEOTIDE SEQUENCE</scope>
</reference>
<dbReference type="EMBL" id="CAKOGP040001668">
    <property type="protein sequence ID" value="CAJ1946392.1"/>
    <property type="molecule type" value="Genomic_DNA"/>
</dbReference>
<accession>A0AAD2FMQ0</accession>
<comment type="caution">
    <text evidence="1">The sequence shown here is derived from an EMBL/GenBank/DDBJ whole genome shotgun (WGS) entry which is preliminary data.</text>
</comment>
<name>A0AAD2FMQ0_9STRA</name>
<keyword evidence="2" id="KW-1185">Reference proteome</keyword>
<sequence length="107" mass="11615">MSATAALEQSMKLKQTQKSGTFQPMISLKRPLSSMGSFDLSEFEQASKQIEDSIAFPSIEWSFSDDDDEDDVFSFEPPAKRSCNGLVRCKSSADLSSARCGSAGSLC</sequence>
<evidence type="ECO:0000313" key="1">
    <source>
        <dbReference type="EMBL" id="CAJ1946392.1"/>
    </source>
</evidence>
<dbReference type="Proteomes" id="UP001295423">
    <property type="component" value="Unassembled WGS sequence"/>
</dbReference>
<gene>
    <name evidence="1" type="ORF">CYCCA115_LOCUS10536</name>
</gene>
<protein>
    <submittedName>
        <fullName evidence="1">Uncharacterized protein</fullName>
    </submittedName>
</protein>
<evidence type="ECO:0000313" key="2">
    <source>
        <dbReference type="Proteomes" id="UP001295423"/>
    </source>
</evidence>
<proteinExistence type="predicted"/>
<organism evidence="1 2">
    <name type="scientific">Cylindrotheca closterium</name>
    <dbReference type="NCBI Taxonomy" id="2856"/>
    <lineage>
        <taxon>Eukaryota</taxon>
        <taxon>Sar</taxon>
        <taxon>Stramenopiles</taxon>
        <taxon>Ochrophyta</taxon>
        <taxon>Bacillariophyta</taxon>
        <taxon>Bacillariophyceae</taxon>
        <taxon>Bacillariophycidae</taxon>
        <taxon>Bacillariales</taxon>
        <taxon>Bacillariaceae</taxon>
        <taxon>Cylindrotheca</taxon>
    </lineage>
</organism>
<dbReference type="AlphaFoldDB" id="A0AAD2FMQ0"/>